<evidence type="ECO:0000259" key="3">
    <source>
        <dbReference type="PROSITE" id="PS50132"/>
    </source>
</evidence>
<organism evidence="4 5">
    <name type="scientific">Blepharisma stoltei</name>
    <dbReference type="NCBI Taxonomy" id="1481888"/>
    <lineage>
        <taxon>Eukaryota</taxon>
        <taxon>Sar</taxon>
        <taxon>Alveolata</taxon>
        <taxon>Ciliophora</taxon>
        <taxon>Postciliodesmatophora</taxon>
        <taxon>Heterotrichea</taxon>
        <taxon>Heterotrichida</taxon>
        <taxon>Blepharismidae</taxon>
        <taxon>Blepharisma</taxon>
    </lineage>
</organism>
<dbReference type="Proteomes" id="UP001162131">
    <property type="component" value="Unassembled WGS sequence"/>
</dbReference>
<sequence length="1599" mass="184795">MLQPTPSKKIKVSSSNTARSRSSKKTPWDDRFWLGSLPLNSSTLDTSNIHEDNDKYFKDKSKNKIKLPQISSRPGSGRAKSLERSSNASLAITEEMLNALKGEIEAEWEIRAIPEAQREVFKSCVFDLPRNKGAAIISREIEDLRKNRSLVQIALRAVSAREESLKSIKEMNEYLIKSPDWEKLKDVQLECAELLHAHRILTLNVVESIVRWREQLVYAMLLNQNDSYAKTKLVPFMHDGVNYMAKMKHDLNFLSNSDFSKIFTFSEEPDPLLVAPSKAAPNRSKQQNRKKENYFIESGQVLIPLPGVLLKRVRLAEMVIMEDSNNEWEPNHKSKPSGKFSSLIGTPLHSTRKQRRYDDENRISLYVIEDIIEEEVENELTEIVSVTKKHETQRQNDAAAKYLTDEILGKELLDTIRKLANEFLGQAANGALDKHFDNYAQKLIDSEVNKIVDLLARDELKFAKDEYKRIKEEERKKRDEIGYLGKNIFEDLLTEVVRKMIEEELNYAQEAMLKKQKQMKEAAEKKQLEEDNNAIKKQIAQELFDEAVVIMINEELKIQEAEKRLKDEQELIEKEKKRLQEIERQKQKELEEQERKRQEELEEANRIAAENERKRLQEIEEANRIAAENERKRLQEIEEANRIAAENEKKRLQEIEEANRLAERKKQQELEEANRIAAENERKKQHDLEEAKKIAEENERKRLQEIEEANRTVAENERKRLQDLEKKKQEENAVLIDFFNMNITDTAISSLLKEIVESEFIYARNEQETIEASKKAEEDRKRKALETEELSKLISEDLMNSAISSFISAQFEEEQRIFIAEKEKFEKIKEENDKISKQLSDQFFDEAVTQMIGITLSELDAKAREKVAKANLEAAAKKERDLINLKLTDEVFNSILNLIDSELPQIATSEIEEFKRARTHEEEAQLQRQITLNSINGQISNQIQRILIEETINSLKLESIAESLINEAIDQKKQQVKSGEERKKIEERERKLLNEKLTDMVYNEIFDEFSNDSWIIQVAESMINSAYDQEKRRTLAAPQIIMTNSAGMGIEVNEAEDYAIENFTPGAHSPNHYSAESSMRNEEIAVSSEMTDPHEGMGLDFAGMADFKDLSNLLFKPLGLSEKAALYALNEYYNYIPTALKMILPSIDQLLIEVTSGVDPCWYWAMKNEKIMGLLIYSLDCSSPNGRNLIIHHISCLHEKSYQNIIDLAGNFLWKIDTCDEVRINLFTEIGREVPQDIKKIYTNLKYKWKTQAHLRQYNVDVTVMGKARTNIQPNRDARTQAEFPFTLKALCIVEANYEEVRARDIISPEMVKIGNRQCLLNAVLNLFGKLDKSGISLTGYPKTRLQGDVSDILEIINSTDSFNFPFIKAHVFDSQPQAAHFLQENHYTPALAPASKSSISILDISFKWVSCTNIIKTVNEQNYKFMRFKTKEIKHSKNQDNGDIYTVPTGQQGISAFFMKYEGLKEELSSEMKRFKTDLSYKIEDLLRSMENEENDCDEICVPAFNKGVNWNIPWIEGYEIPPQQDENESQYVRKCLEDVSLENNIPGPAPGILELNTRKMQILTKDFVFGLVNTKADKVIDIPLFMCLVEQNDWILA</sequence>
<evidence type="ECO:0000313" key="4">
    <source>
        <dbReference type="EMBL" id="CAG9330044.1"/>
    </source>
</evidence>
<gene>
    <name evidence="4" type="ORF">BSTOLATCC_MIC50154</name>
</gene>
<feature type="coiled-coil region" evidence="1">
    <location>
        <begin position="969"/>
        <end position="996"/>
    </location>
</feature>
<protein>
    <recommendedName>
        <fullName evidence="3">RGS domain-containing protein</fullName>
    </recommendedName>
</protein>
<keyword evidence="1" id="KW-0175">Coiled coil</keyword>
<feature type="coiled-coil region" evidence="1">
    <location>
        <begin position="505"/>
        <end position="734"/>
    </location>
</feature>
<accession>A0AAU9JWC8</accession>
<proteinExistence type="predicted"/>
<name>A0AAU9JWC8_9CILI</name>
<evidence type="ECO:0000313" key="5">
    <source>
        <dbReference type="Proteomes" id="UP001162131"/>
    </source>
</evidence>
<feature type="domain" description="RGS" evidence="3">
    <location>
        <begin position="789"/>
        <end position="902"/>
    </location>
</feature>
<feature type="region of interest" description="Disordered" evidence="2">
    <location>
        <begin position="1"/>
        <end position="30"/>
    </location>
</feature>
<reference evidence="4" key="1">
    <citation type="submission" date="2021-09" db="EMBL/GenBank/DDBJ databases">
        <authorList>
            <consortium name="AG Swart"/>
            <person name="Singh M."/>
            <person name="Singh A."/>
            <person name="Seah K."/>
            <person name="Emmerich C."/>
        </authorList>
    </citation>
    <scope>NUCLEOTIDE SEQUENCE</scope>
    <source>
        <strain evidence="4">ATCC30299</strain>
    </source>
</reference>
<keyword evidence="5" id="KW-1185">Reference proteome</keyword>
<dbReference type="InterPro" id="IPR016137">
    <property type="entry name" value="RGS"/>
</dbReference>
<evidence type="ECO:0000256" key="2">
    <source>
        <dbReference type="SAM" id="MobiDB-lite"/>
    </source>
</evidence>
<evidence type="ECO:0000256" key="1">
    <source>
        <dbReference type="SAM" id="Coils"/>
    </source>
</evidence>
<feature type="region of interest" description="Disordered" evidence="2">
    <location>
        <begin position="326"/>
        <end position="345"/>
    </location>
</feature>
<comment type="caution">
    <text evidence="4">The sequence shown here is derived from an EMBL/GenBank/DDBJ whole genome shotgun (WGS) entry which is preliminary data.</text>
</comment>
<dbReference type="EMBL" id="CAJZBQ010000050">
    <property type="protein sequence ID" value="CAG9330044.1"/>
    <property type="molecule type" value="Genomic_DNA"/>
</dbReference>
<dbReference type="PROSITE" id="PS50132">
    <property type="entry name" value="RGS"/>
    <property type="match status" value="1"/>
</dbReference>